<accession>U5D669</accession>
<gene>
    <name evidence="1" type="ORF">AMTR_s00047p00073050</name>
</gene>
<evidence type="ECO:0000313" key="1">
    <source>
        <dbReference type="EMBL" id="ERN17735.1"/>
    </source>
</evidence>
<name>U5D669_AMBTC</name>
<sequence>MNVLKVRASSHLKCSYRGTPTALCWGPLRTLLGRLSVTYHLGPSVGALEPLRKECPQILMGFNRNFQNKGGYCRSIVGLMEEFEGVFAFDVH</sequence>
<dbReference type="HOGENOM" id="CLU_2416234_0_0_1"/>
<organism evidence="1 2">
    <name type="scientific">Amborella trichopoda</name>
    <dbReference type="NCBI Taxonomy" id="13333"/>
    <lineage>
        <taxon>Eukaryota</taxon>
        <taxon>Viridiplantae</taxon>
        <taxon>Streptophyta</taxon>
        <taxon>Embryophyta</taxon>
        <taxon>Tracheophyta</taxon>
        <taxon>Spermatophyta</taxon>
        <taxon>Magnoliopsida</taxon>
        <taxon>Amborellales</taxon>
        <taxon>Amborellaceae</taxon>
        <taxon>Amborella</taxon>
    </lineage>
</organism>
<dbReference type="AlphaFoldDB" id="U5D669"/>
<dbReference type="EMBL" id="KI392311">
    <property type="protein sequence ID" value="ERN17735.1"/>
    <property type="molecule type" value="Genomic_DNA"/>
</dbReference>
<dbReference type="Proteomes" id="UP000017836">
    <property type="component" value="Unassembled WGS sequence"/>
</dbReference>
<dbReference type="Gramene" id="ERN17735">
    <property type="protein sequence ID" value="ERN17735"/>
    <property type="gene ID" value="AMTR_s00047p00073050"/>
</dbReference>
<evidence type="ECO:0000313" key="2">
    <source>
        <dbReference type="Proteomes" id="UP000017836"/>
    </source>
</evidence>
<proteinExistence type="predicted"/>
<reference evidence="2" key="1">
    <citation type="journal article" date="2013" name="Science">
        <title>The Amborella genome and the evolution of flowering plants.</title>
        <authorList>
            <consortium name="Amborella Genome Project"/>
        </authorList>
    </citation>
    <scope>NUCLEOTIDE SEQUENCE [LARGE SCALE GENOMIC DNA]</scope>
</reference>
<protein>
    <submittedName>
        <fullName evidence="1">Uncharacterized protein</fullName>
    </submittedName>
</protein>
<keyword evidence="2" id="KW-1185">Reference proteome</keyword>